<dbReference type="PANTHER" id="PTHR24304:SF2">
    <property type="entry name" value="24-HYDROXYCHOLESTEROL 7-ALPHA-HYDROXYLASE"/>
    <property type="match status" value="1"/>
</dbReference>
<comment type="similarity">
    <text evidence="2">Belongs to the cytochrome P450 family.</text>
</comment>
<dbReference type="InterPro" id="IPR001128">
    <property type="entry name" value="Cyt_P450"/>
</dbReference>
<dbReference type="Proteomes" id="UP001175228">
    <property type="component" value="Unassembled WGS sequence"/>
</dbReference>
<evidence type="ECO:0000313" key="8">
    <source>
        <dbReference type="EMBL" id="KAK0504427.1"/>
    </source>
</evidence>
<sequence>MGRFDPTYTVRTMMLDYTFLTNVSITLIFLLCVDIVCRLQAPKDIPVVRSWLPIVNWFSGFAFFSRRPSWLQECRKRYGTFYRFSVGTQNIVVMSERTLLKAMFANRSKSLGAKKVHARIFVVLGIRCALDELDVPVHGHFLPSLDYLFSKRIIAKDMRSPFHTGLHLRFRNLANMIPSFTLSELISYTVYEPLTFAFFGPSFPLGTYTEYRILDTALLTLMSPLSFTARSGIRARDRLLEIFVSYIQDGAQGGDKDLEGEALLHTLNSVRSGSLSIKDQAACLLGLHWSLHTNLHRSMFWMVAFILKDRTALESLSSEIRETITKRYGGNLDGLMEETSLLPEFPLVNSAIKDSLRMAGLSSSLREVEFDTNITSRDLSFVVRRGDFVFGDTRAIHIDNSIYPDAATYKVDRFLMGKGKVPNTLTWGSGEHICKGRFLAQYTMKLWLIMLLEMYDISSSDSTVPAMDPKSWSAIADPVSDMTVYLRRRDNKC</sequence>
<feature type="binding site" description="axial binding residue" evidence="6">
    <location>
        <position position="434"/>
    </location>
    <ligand>
        <name>heme</name>
        <dbReference type="ChEBI" id="CHEBI:30413"/>
    </ligand>
    <ligandPart>
        <name>Fe</name>
        <dbReference type="ChEBI" id="CHEBI:18248"/>
    </ligandPart>
</feature>
<evidence type="ECO:0000256" key="1">
    <source>
        <dbReference type="ARBA" id="ARBA00001971"/>
    </source>
</evidence>
<evidence type="ECO:0000313" key="9">
    <source>
        <dbReference type="Proteomes" id="UP001175228"/>
    </source>
</evidence>
<dbReference type="GO" id="GO:0005506">
    <property type="term" value="F:iron ion binding"/>
    <property type="evidence" value="ECO:0007669"/>
    <property type="project" value="InterPro"/>
</dbReference>
<evidence type="ECO:0000256" key="7">
    <source>
        <dbReference type="SAM" id="Phobius"/>
    </source>
</evidence>
<evidence type="ECO:0000256" key="4">
    <source>
        <dbReference type="ARBA" id="ARBA00022723"/>
    </source>
</evidence>
<dbReference type="PRINTS" id="PR00465">
    <property type="entry name" value="EP450IV"/>
</dbReference>
<comment type="cofactor">
    <cofactor evidence="1 6">
        <name>heme</name>
        <dbReference type="ChEBI" id="CHEBI:30413"/>
    </cofactor>
</comment>
<keyword evidence="3 6" id="KW-0349">Heme</keyword>
<dbReference type="AlphaFoldDB" id="A0AA39QK48"/>
<keyword evidence="7" id="KW-1133">Transmembrane helix</keyword>
<dbReference type="InterPro" id="IPR050529">
    <property type="entry name" value="CYP450_sterol_14alpha_dmase"/>
</dbReference>
<dbReference type="EMBL" id="JAUEPU010000003">
    <property type="protein sequence ID" value="KAK0504427.1"/>
    <property type="molecule type" value="Genomic_DNA"/>
</dbReference>
<keyword evidence="9" id="KW-1185">Reference proteome</keyword>
<keyword evidence="4 6" id="KW-0479">Metal-binding</keyword>
<dbReference type="SUPFAM" id="SSF48264">
    <property type="entry name" value="Cytochrome P450"/>
    <property type="match status" value="1"/>
</dbReference>
<evidence type="ECO:0000256" key="3">
    <source>
        <dbReference type="ARBA" id="ARBA00022617"/>
    </source>
</evidence>
<organism evidence="8 9">
    <name type="scientific">Armillaria luteobubalina</name>
    <dbReference type="NCBI Taxonomy" id="153913"/>
    <lineage>
        <taxon>Eukaryota</taxon>
        <taxon>Fungi</taxon>
        <taxon>Dikarya</taxon>
        <taxon>Basidiomycota</taxon>
        <taxon>Agaricomycotina</taxon>
        <taxon>Agaricomycetes</taxon>
        <taxon>Agaricomycetidae</taxon>
        <taxon>Agaricales</taxon>
        <taxon>Marasmiineae</taxon>
        <taxon>Physalacriaceae</taxon>
        <taxon>Armillaria</taxon>
    </lineage>
</organism>
<gene>
    <name evidence="8" type="ORF">EDD18DRAFT_1133673</name>
</gene>
<dbReference type="InterPro" id="IPR002403">
    <property type="entry name" value="Cyt_P450_E_grp-IV"/>
</dbReference>
<dbReference type="Gene3D" id="1.10.630.10">
    <property type="entry name" value="Cytochrome P450"/>
    <property type="match status" value="1"/>
</dbReference>
<keyword evidence="7" id="KW-0472">Membrane</keyword>
<dbReference type="GO" id="GO:0008395">
    <property type="term" value="F:steroid hydroxylase activity"/>
    <property type="evidence" value="ECO:0007669"/>
    <property type="project" value="TreeGrafter"/>
</dbReference>
<keyword evidence="5 6" id="KW-0408">Iron</keyword>
<dbReference type="GO" id="GO:0016705">
    <property type="term" value="F:oxidoreductase activity, acting on paired donors, with incorporation or reduction of molecular oxygen"/>
    <property type="evidence" value="ECO:0007669"/>
    <property type="project" value="InterPro"/>
</dbReference>
<feature type="transmembrane region" description="Helical" evidence="7">
    <location>
        <begin position="17"/>
        <end position="36"/>
    </location>
</feature>
<dbReference type="Pfam" id="PF00067">
    <property type="entry name" value="p450"/>
    <property type="match status" value="1"/>
</dbReference>
<name>A0AA39QK48_9AGAR</name>
<dbReference type="PANTHER" id="PTHR24304">
    <property type="entry name" value="CYTOCHROME P450 FAMILY 7"/>
    <property type="match status" value="1"/>
</dbReference>
<proteinExistence type="inferred from homology"/>
<dbReference type="InterPro" id="IPR036396">
    <property type="entry name" value="Cyt_P450_sf"/>
</dbReference>
<comment type="caution">
    <text evidence="8">The sequence shown here is derived from an EMBL/GenBank/DDBJ whole genome shotgun (WGS) entry which is preliminary data.</text>
</comment>
<keyword evidence="7" id="KW-0812">Transmembrane</keyword>
<protein>
    <submittedName>
        <fullName evidence="8">Cytochrome P450</fullName>
    </submittedName>
</protein>
<accession>A0AA39QK48</accession>
<reference evidence="8" key="1">
    <citation type="submission" date="2023-06" db="EMBL/GenBank/DDBJ databases">
        <authorList>
            <consortium name="Lawrence Berkeley National Laboratory"/>
            <person name="Ahrendt S."/>
            <person name="Sahu N."/>
            <person name="Indic B."/>
            <person name="Wong-Bajracharya J."/>
            <person name="Merenyi Z."/>
            <person name="Ke H.-M."/>
            <person name="Monk M."/>
            <person name="Kocsube S."/>
            <person name="Drula E."/>
            <person name="Lipzen A."/>
            <person name="Balint B."/>
            <person name="Henrissat B."/>
            <person name="Andreopoulos B."/>
            <person name="Martin F.M."/>
            <person name="Harder C.B."/>
            <person name="Rigling D."/>
            <person name="Ford K.L."/>
            <person name="Foster G.D."/>
            <person name="Pangilinan J."/>
            <person name="Papanicolaou A."/>
            <person name="Barry K."/>
            <person name="LaButti K."/>
            <person name="Viragh M."/>
            <person name="Koriabine M."/>
            <person name="Yan M."/>
            <person name="Riley R."/>
            <person name="Champramary S."/>
            <person name="Plett K.L."/>
            <person name="Tsai I.J."/>
            <person name="Slot J."/>
            <person name="Sipos G."/>
            <person name="Plett J."/>
            <person name="Nagy L.G."/>
            <person name="Grigoriev I.V."/>
        </authorList>
    </citation>
    <scope>NUCLEOTIDE SEQUENCE</scope>
    <source>
        <strain evidence="8">HWK02</strain>
    </source>
</reference>
<evidence type="ECO:0000256" key="5">
    <source>
        <dbReference type="ARBA" id="ARBA00023004"/>
    </source>
</evidence>
<evidence type="ECO:0000256" key="2">
    <source>
        <dbReference type="ARBA" id="ARBA00010617"/>
    </source>
</evidence>
<dbReference type="GO" id="GO:0020037">
    <property type="term" value="F:heme binding"/>
    <property type="evidence" value="ECO:0007669"/>
    <property type="project" value="InterPro"/>
</dbReference>
<evidence type="ECO:0000256" key="6">
    <source>
        <dbReference type="PIRSR" id="PIRSR602403-1"/>
    </source>
</evidence>